<evidence type="ECO:0000256" key="2">
    <source>
        <dbReference type="ARBA" id="ARBA00022741"/>
    </source>
</evidence>
<evidence type="ECO:0000259" key="4">
    <source>
        <dbReference type="Pfam" id="PF01923"/>
    </source>
</evidence>
<keyword evidence="3" id="KW-0067">ATP-binding</keyword>
<evidence type="ECO:0000256" key="1">
    <source>
        <dbReference type="ARBA" id="ARBA00022679"/>
    </source>
</evidence>
<dbReference type="Pfam" id="PF01923">
    <property type="entry name" value="Cob_adeno_trans"/>
    <property type="match status" value="1"/>
</dbReference>
<feature type="domain" description="Cobalamin adenosyltransferase-like" evidence="4">
    <location>
        <begin position="4"/>
        <end position="167"/>
    </location>
</feature>
<gene>
    <name evidence="5" type="ORF">J9259_07930</name>
    <name evidence="6" type="ORF">KIY12_08415</name>
</gene>
<protein>
    <submittedName>
        <fullName evidence="6">Cob(I)yrinic acid a,c-diamide adenosyltransferase</fullName>
        <ecNumber evidence="6">2.5.1.17</ecNumber>
    </submittedName>
</protein>
<evidence type="ECO:0000313" key="5">
    <source>
        <dbReference type="EMBL" id="MBX8632424.1"/>
    </source>
</evidence>
<reference evidence="6" key="1">
    <citation type="submission" date="2021-05" db="EMBL/GenBank/DDBJ databases">
        <title>Genomic insights into ecological role and evolution of a novel Thermoplasmata order Candidatus Sysuiplasmatales.</title>
        <authorList>
            <person name="Yuan Y."/>
        </authorList>
    </citation>
    <scope>NUCLEOTIDE SEQUENCE</scope>
    <source>
        <strain evidence="6">TUT19-bin139</strain>
        <strain evidence="5">YP2-bin.285</strain>
    </source>
</reference>
<dbReference type="AlphaFoldDB" id="A0A8J7YQ00"/>
<name>A0A8J7YQ00_9ARCH</name>
<dbReference type="PANTHER" id="PTHR12213">
    <property type="entry name" value="CORRINOID ADENOSYLTRANSFERASE"/>
    <property type="match status" value="1"/>
</dbReference>
<evidence type="ECO:0000256" key="3">
    <source>
        <dbReference type="ARBA" id="ARBA00022840"/>
    </source>
</evidence>
<keyword evidence="2" id="KW-0547">Nucleotide-binding</keyword>
<dbReference type="Proteomes" id="UP000716004">
    <property type="component" value="Unassembled WGS sequence"/>
</dbReference>
<dbReference type="Gene3D" id="1.20.1200.10">
    <property type="entry name" value="Cobalamin adenosyltransferase-like"/>
    <property type="match status" value="1"/>
</dbReference>
<dbReference type="EMBL" id="JAGVSJ010000026">
    <property type="protein sequence ID" value="MBX8632424.1"/>
    <property type="molecule type" value="Genomic_DNA"/>
</dbReference>
<dbReference type="PANTHER" id="PTHR12213:SF0">
    <property type="entry name" value="CORRINOID ADENOSYLTRANSFERASE MMAB"/>
    <property type="match status" value="1"/>
</dbReference>
<dbReference type="SUPFAM" id="SSF89028">
    <property type="entry name" value="Cobalamin adenosyltransferase-like"/>
    <property type="match status" value="1"/>
</dbReference>
<dbReference type="Proteomes" id="UP000750197">
    <property type="component" value="Unassembled WGS sequence"/>
</dbReference>
<dbReference type="InterPro" id="IPR036451">
    <property type="entry name" value="CblAdoTrfase-like_sf"/>
</dbReference>
<keyword evidence="1 6" id="KW-0808">Transferase</keyword>
<dbReference type="InterPro" id="IPR029499">
    <property type="entry name" value="PduO-typ"/>
</dbReference>
<proteinExistence type="predicted"/>
<evidence type="ECO:0000313" key="7">
    <source>
        <dbReference type="Proteomes" id="UP000750197"/>
    </source>
</evidence>
<dbReference type="GO" id="GO:0008817">
    <property type="term" value="F:corrinoid adenosyltransferase activity"/>
    <property type="evidence" value="ECO:0007669"/>
    <property type="project" value="UniProtKB-EC"/>
</dbReference>
<dbReference type="NCBIfam" id="TIGR00636">
    <property type="entry name" value="PduO_Nterm"/>
    <property type="match status" value="1"/>
</dbReference>
<evidence type="ECO:0000313" key="6">
    <source>
        <dbReference type="EMBL" id="MBX8644728.1"/>
    </source>
</evidence>
<organism evidence="6 7">
    <name type="scientific">Candidatus Sysuiplasma superficiale</name>
    <dbReference type="NCBI Taxonomy" id="2823368"/>
    <lineage>
        <taxon>Archaea</taxon>
        <taxon>Methanobacteriati</taxon>
        <taxon>Thermoplasmatota</taxon>
        <taxon>Thermoplasmata</taxon>
        <taxon>Candidatus Sysuiplasmatales</taxon>
        <taxon>Candidatus Sysuiplasmataceae</taxon>
        <taxon>Candidatus Sysuiplasma</taxon>
    </lineage>
</organism>
<dbReference type="GO" id="GO:0005524">
    <property type="term" value="F:ATP binding"/>
    <property type="evidence" value="ECO:0007669"/>
    <property type="project" value="UniProtKB-KW"/>
</dbReference>
<comment type="caution">
    <text evidence="6">The sequence shown here is derived from an EMBL/GenBank/DDBJ whole genome shotgun (WGS) entry which is preliminary data.</text>
</comment>
<sequence>MSRVYTRTGDRGETSLITGERVPKTDPIVEALGAVDELNSSIGMALAELGNELLSTILRRIQSELFALGADLNSTGKDIQGLPRVTPVMTERLEREIDGMLEMMPEQRTFILPGGGKAGASLHFARAVARRAERRVVAASGKSGFNPEILRYMNRLADFLHVAARYANHTGGNEESAPVYRD</sequence>
<dbReference type="InterPro" id="IPR016030">
    <property type="entry name" value="CblAdoTrfase-like"/>
</dbReference>
<dbReference type="EMBL" id="JAHEAC010000092">
    <property type="protein sequence ID" value="MBX8644728.1"/>
    <property type="molecule type" value="Genomic_DNA"/>
</dbReference>
<dbReference type="EC" id="2.5.1.17" evidence="6"/>
<accession>A0A8J7YQ00</accession>